<dbReference type="Pfam" id="PF03018">
    <property type="entry name" value="Dirigent"/>
    <property type="match status" value="1"/>
</dbReference>
<evidence type="ECO:0000313" key="5">
    <source>
        <dbReference type="EMBL" id="KAG6411953.1"/>
    </source>
</evidence>
<dbReference type="InterPro" id="IPR044859">
    <property type="entry name" value="Allene_oxi_cyc_Dirigent"/>
</dbReference>
<dbReference type="AlphaFoldDB" id="A0A8X8XEG1"/>
<dbReference type="GO" id="GO:0048046">
    <property type="term" value="C:apoplast"/>
    <property type="evidence" value="ECO:0007669"/>
    <property type="project" value="UniProtKB-SubCell"/>
</dbReference>
<dbReference type="EMBL" id="PNBA02000009">
    <property type="protein sequence ID" value="KAG6411953.1"/>
    <property type="molecule type" value="Genomic_DNA"/>
</dbReference>
<dbReference type="PANTHER" id="PTHR21495">
    <property type="entry name" value="NUCLEOPORIN-RELATED"/>
    <property type="match status" value="1"/>
</dbReference>
<comment type="caution">
    <text evidence="5">The sequence shown here is derived from an EMBL/GenBank/DDBJ whole genome shotgun (WGS) entry which is preliminary data.</text>
</comment>
<name>A0A8X8XEG1_SALSN</name>
<keyword evidence="3 4" id="KW-0964">Secreted</keyword>
<evidence type="ECO:0000256" key="2">
    <source>
        <dbReference type="ARBA" id="ARBA00011738"/>
    </source>
</evidence>
<dbReference type="GO" id="GO:0009699">
    <property type="term" value="P:phenylpropanoid biosynthetic process"/>
    <property type="evidence" value="ECO:0007669"/>
    <property type="project" value="UniProtKB-ARBA"/>
</dbReference>
<evidence type="ECO:0000313" key="6">
    <source>
        <dbReference type="Proteomes" id="UP000298416"/>
    </source>
</evidence>
<reference evidence="5" key="1">
    <citation type="submission" date="2018-01" db="EMBL/GenBank/DDBJ databases">
        <authorList>
            <person name="Mao J.F."/>
        </authorList>
    </citation>
    <scope>NUCLEOTIDE SEQUENCE</scope>
    <source>
        <strain evidence="5">Huo1</strain>
        <tissue evidence="5">Leaf</tissue>
    </source>
</reference>
<comment type="similarity">
    <text evidence="1 4">Belongs to the plant dirigent protein family.</text>
</comment>
<proteinExistence type="inferred from homology"/>
<comment type="subunit">
    <text evidence="2 4">Homodimer.</text>
</comment>
<keyword evidence="4" id="KW-0052">Apoplast</keyword>
<dbReference type="InterPro" id="IPR004265">
    <property type="entry name" value="Dirigent"/>
</dbReference>
<sequence>MILDVEKCARDMKANIEGSNAQMPLDVMRRKKETCGGFTFEFEIDGDEEAGPSAALAHEAEQQRREIGKLQQRGSSGGGVRHGLIVELELRKRKAAPKLSPKTTQKLEVVSPVPVTESMHTDERREVTRLRFYLHDFIGGDSPTVWAVARCNLTDVLPYKFGKFLVLDNLVTSAPGLDSPEVGRLQGTVVMVLNLVLTKGEYEGSTLSILGRNPLTHEAREVSIVGGTAAFRMATGYILTSTYFKDPAGVCNVYEYDAVVYHTNRNVLLSHRR</sequence>
<comment type="function">
    <text evidence="4">Dirigent proteins impart stereoselectivity on the phenoxy radical-coupling reaction, yielding optically active lignans from two molecules of coniferyl alcohol in the biosynthesis of lignans, flavonolignans, and alkaloids and thus plays a central role in plant secondary metabolism.</text>
</comment>
<keyword evidence="6" id="KW-1185">Reference proteome</keyword>
<dbReference type="Proteomes" id="UP000298416">
    <property type="component" value="Unassembled WGS sequence"/>
</dbReference>
<organism evidence="5">
    <name type="scientific">Salvia splendens</name>
    <name type="common">Scarlet sage</name>
    <dbReference type="NCBI Taxonomy" id="180675"/>
    <lineage>
        <taxon>Eukaryota</taxon>
        <taxon>Viridiplantae</taxon>
        <taxon>Streptophyta</taxon>
        <taxon>Embryophyta</taxon>
        <taxon>Tracheophyta</taxon>
        <taxon>Spermatophyta</taxon>
        <taxon>Magnoliopsida</taxon>
        <taxon>eudicotyledons</taxon>
        <taxon>Gunneridae</taxon>
        <taxon>Pentapetalae</taxon>
        <taxon>asterids</taxon>
        <taxon>lamiids</taxon>
        <taxon>Lamiales</taxon>
        <taxon>Lamiaceae</taxon>
        <taxon>Nepetoideae</taxon>
        <taxon>Mentheae</taxon>
        <taxon>Salviinae</taxon>
        <taxon>Salvia</taxon>
        <taxon>Salvia subgen. Calosphace</taxon>
        <taxon>core Calosphace</taxon>
    </lineage>
</organism>
<comment type="subcellular location">
    <subcellularLocation>
        <location evidence="4">Secreted</location>
        <location evidence="4">Extracellular space</location>
        <location evidence="4">Apoplast</location>
    </subcellularLocation>
</comment>
<gene>
    <name evidence="5" type="ORF">SASPL_124609</name>
</gene>
<accession>A0A8X8XEG1</accession>
<protein>
    <recommendedName>
        <fullName evidence="4">Dirigent protein</fullName>
    </recommendedName>
</protein>
<evidence type="ECO:0000256" key="3">
    <source>
        <dbReference type="ARBA" id="ARBA00022525"/>
    </source>
</evidence>
<evidence type="ECO:0000256" key="1">
    <source>
        <dbReference type="ARBA" id="ARBA00010746"/>
    </source>
</evidence>
<reference evidence="5" key="2">
    <citation type="submission" date="2020-08" db="EMBL/GenBank/DDBJ databases">
        <title>Plant Genome Project.</title>
        <authorList>
            <person name="Zhang R.-G."/>
        </authorList>
    </citation>
    <scope>NUCLEOTIDE SEQUENCE</scope>
    <source>
        <strain evidence="5">Huo1</strain>
        <tissue evidence="5">Leaf</tissue>
    </source>
</reference>
<dbReference type="Gene3D" id="2.40.480.10">
    <property type="entry name" value="Allene oxide cyclase-like"/>
    <property type="match status" value="1"/>
</dbReference>
<evidence type="ECO:0000256" key="4">
    <source>
        <dbReference type="RuleBase" id="RU363099"/>
    </source>
</evidence>